<dbReference type="EMBL" id="JALAZD010000002">
    <property type="protein sequence ID" value="MCI0128715.1"/>
    <property type="molecule type" value="Genomic_DNA"/>
</dbReference>
<comment type="caution">
    <text evidence="1">The sequence shown here is derived from an EMBL/GenBank/DDBJ whole genome shotgun (WGS) entry which is preliminary data.</text>
</comment>
<dbReference type="AlphaFoldDB" id="A0AA41QPN5"/>
<evidence type="ECO:0000313" key="1">
    <source>
        <dbReference type="EMBL" id="MCI0128715.1"/>
    </source>
</evidence>
<evidence type="ECO:0000313" key="2">
    <source>
        <dbReference type="Proteomes" id="UP001156140"/>
    </source>
</evidence>
<dbReference type="Proteomes" id="UP001156140">
    <property type="component" value="Unassembled WGS sequence"/>
</dbReference>
<reference evidence="1" key="1">
    <citation type="submission" date="2022-03" db="EMBL/GenBank/DDBJ databases">
        <title>The complete genome sequence of a Methyloterrigena soli.</title>
        <authorList>
            <person name="Zi Z."/>
        </authorList>
    </citation>
    <scope>NUCLEOTIDE SEQUENCE</scope>
    <source>
        <strain evidence="1">M48</strain>
    </source>
</reference>
<gene>
    <name evidence="1" type="ORF">ML536_17930</name>
</gene>
<dbReference type="RefSeq" id="WP_281736802.1">
    <property type="nucleotide sequence ID" value="NZ_JAKETQ010000002.1"/>
</dbReference>
<sequence>MADEPTDPFLPHVKLTEYQRVIDQINALGQTFMSRFPNVEVQSWPFQREEAAAIVAAGNAATLEMAPFLATVCAVQYGEAEPADRLDQVKAKAALVNANGIAWTGMAAFANGLRARADDAIQAAATQNDVFAIVSGIISELEAFRTANGI</sequence>
<proteinExistence type="predicted"/>
<accession>A0AA41QPN5</accession>
<keyword evidence="2" id="KW-1185">Reference proteome</keyword>
<organism evidence="1 2">
    <name type="scientific">Paradevosia shaoguanensis</name>
    <dbReference type="NCBI Taxonomy" id="1335043"/>
    <lineage>
        <taxon>Bacteria</taxon>
        <taxon>Pseudomonadati</taxon>
        <taxon>Pseudomonadota</taxon>
        <taxon>Alphaproteobacteria</taxon>
        <taxon>Hyphomicrobiales</taxon>
        <taxon>Devosiaceae</taxon>
        <taxon>Paradevosia</taxon>
    </lineage>
</organism>
<protein>
    <submittedName>
        <fullName evidence="1">Uncharacterized protein</fullName>
    </submittedName>
</protein>
<name>A0AA41QPN5_9HYPH</name>